<protein>
    <submittedName>
        <fullName evidence="1">Predicted protein</fullName>
    </submittedName>
</protein>
<dbReference type="VEuPathDB" id="FungiDB:LEMA_P095490.1"/>
<name>E5A3C7_LEPMJ</name>
<evidence type="ECO:0000313" key="2">
    <source>
        <dbReference type="Proteomes" id="UP000002668"/>
    </source>
</evidence>
<proteinExistence type="predicted"/>
<dbReference type="InParanoid" id="E5A3C7"/>
<evidence type="ECO:0000313" key="1">
    <source>
        <dbReference type="EMBL" id="CBX98140.1"/>
    </source>
</evidence>
<dbReference type="AlphaFoldDB" id="E5A3C7"/>
<dbReference type="EMBL" id="FP929133">
    <property type="protein sequence ID" value="CBX98140.1"/>
    <property type="molecule type" value="Genomic_DNA"/>
</dbReference>
<dbReference type="HOGENOM" id="CLU_2027157_0_0_1"/>
<dbReference type="Proteomes" id="UP000002668">
    <property type="component" value="Genome"/>
</dbReference>
<sequence>MIFGFGSSRAEFAMGKPPCAIDTMSLRLREVVACDWIGSFVRPSIISVDRAAGRDTGNPHPTGGCPLLPAVLVDPVLRVGAWSVYGGRAGCYSTRFISVTANPRRVYLCMASSLLSRALQAE</sequence>
<gene>
    <name evidence="1" type="ORF">LEMA_P095490.1</name>
</gene>
<organism evidence="2">
    <name type="scientific">Leptosphaeria maculans (strain JN3 / isolate v23.1.3 / race Av1-4-5-6-7-8)</name>
    <name type="common">Blackleg fungus</name>
    <name type="synonym">Phoma lingam</name>
    <dbReference type="NCBI Taxonomy" id="985895"/>
    <lineage>
        <taxon>Eukaryota</taxon>
        <taxon>Fungi</taxon>
        <taxon>Dikarya</taxon>
        <taxon>Ascomycota</taxon>
        <taxon>Pezizomycotina</taxon>
        <taxon>Dothideomycetes</taxon>
        <taxon>Pleosporomycetidae</taxon>
        <taxon>Pleosporales</taxon>
        <taxon>Pleosporineae</taxon>
        <taxon>Leptosphaeriaceae</taxon>
        <taxon>Plenodomus</taxon>
        <taxon>Plenodomus lingam/Leptosphaeria maculans species complex</taxon>
    </lineage>
</organism>
<keyword evidence="2" id="KW-1185">Reference proteome</keyword>
<reference evidence="2" key="1">
    <citation type="journal article" date="2011" name="Nat. Commun.">
        <title>Effector diversification within compartments of the Leptosphaeria maculans genome affected by Repeat-Induced Point mutations.</title>
        <authorList>
            <person name="Rouxel T."/>
            <person name="Grandaubert J."/>
            <person name="Hane J.K."/>
            <person name="Hoede C."/>
            <person name="van de Wouw A.P."/>
            <person name="Couloux A."/>
            <person name="Dominguez V."/>
            <person name="Anthouard V."/>
            <person name="Bally P."/>
            <person name="Bourras S."/>
            <person name="Cozijnsen A.J."/>
            <person name="Ciuffetti L.M."/>
            <person name="Degrave A."/>
            <person name="Dilmaghani A."/>
            <person name="Duret L."/>
            <person name="Fudal I."/>
            <person name="Goodwin S.B."/>
            <person name="Gout L."/>
            <person name="Glaser N."/>
            <person name="Linglin J."/>
            <person name="Kema G.H.J."/>
            <person name="Lapalu N."/>
            <person name="Lawrence C.B."/>
            <person name="May K."/>
            <person name="Meyer M."/>
            <person name="Ollivier B."/>
            <person name="Poulain J."/>
            <person name="Schoch C.L."/>
            <person name="Simon A."/>
            <person name="Spatafora J.W."/>
            <person name="Stachowiak A."/>
            <person name="Turgeon B.G."/>
            <person name="Tyler B.M."/>
            <person name="Vincent D."/>
            <person name="Weissenbach J."/>
            <person name="Amselem J."/>
            <person name="Quesneville H."/>
            <person name="Oliver R.P."/>
            <person name="Wincker P."/>
            <person name="Balesdent M.-H."/>
            <person name="Howlett B.J."/>
        </authorList>
    </citation>
    <scope>NUCLEOTIDE SEQUENCE [LARGE SCALE GENOMIC DNA]</scope>
    <source>
        <strain evidence="2">JN3 / isolate v23.1.3 / race Av1-4-5-6-7-8</strain>
    </source>
</reference>
<accession>E5A3C7</accession>